<dbReference type="EMBL" id="PJNH01000001">
    <property type="protein sequence ID" value="PKR79110.1"/>
    <property type="molecule type" value="Genomic_DNA"/>
</dbReference>
<dbReference type="SUPFAM" id="SSF54106">
    <property type="entry name" value="LysM domain"/>
    <property type="match status" value="1"/>
</dbReference>
<reference evidence="2 3" key="1">
    <citation type="submission" date="2017-06" db="EMBL/GenBank/DDBJ databases">
        <title>the draft geome sequence of Illustriluteabacillus marina B3227.</title>
        <authorList>
            <person name="He R.-H."/>
            <person name="Du Z.-J."/>
        </authorList>
    </citation>
    <scope>NUCLEOTIDE SEQUENCE [LARGE SCALE GENOMIC DNA]</scope>
    <source>
        <strain evidence="2 3">B3227</strain>
    </source>
</reference>
<gene>
    <name evidence="2" type="ORF">CEY16_04990</name>
</gene>
<dbReference type="Proteomes" id="UP000243524">
    <property type="component" value="Unassembled WGS sequence"/>
</dbReference>
<dbReference type="Gene3D" id="3.10.350.10">
    <property type="entry name" value="LysM domain"/>
    <property type="match status" value="1"/>
</dbReference>
<organism evidence="2 3">
    <name type="scientific">Halalkalibacillus sediminis</name>
    <dbReference type="NCBI Taxonomy" id="2018042"/>
    <lineage>
        <taxon>Bacteria</taxon>
        <taxon>Bacillati</taxon>
        <taxon>Bacillota</taxon>
        <taxon>Bacilli</taxon>
        <taxon>Bacillales</taxon>
        <taxon>Bacillaceae</taxon>
        <taxon>Halalkalibacillus</taxon>
    </lineage>
</organism>
<proteinExistence type="predicted"/>
<dbReference type="SMART" id="SM00257">
    <property type="entry name" value="LysM"/>
    <property type="match status" value="1"/>
</dbReference>
<accession>A0A2I0QYC7</accession>
<dbReference type="InterPro" id="IPR036779">
    <property type="entry name" value="LysM_dom_sf"/>
</dbReference>
<feature type="domain" description="LysM" evidence="1">
    <location>
        <begin position="21"/>
        <end position="66"/>
    </location>
</feature>
<evidence type="ECO:0000313" key="2">
    <source>
        <dbReference type="EMBL" id="PKR79110.1"/>
    </source>
</evidence>
<evidence type="ECO:0000313" key="3">
    <source>
        <dbReference type="Proteomes" id="UP000243524"/>
    </source>
</evidence>
<dbReference type="InterPro" id="IPR018392">
    <property type="entry name" value="LysM"/>
</dbReference>
<keyword evidence="3" id="KW-1185">Reference proteome</keyword>
<dbReference type="AlphaFoldDB" id="A0A2I0QYC7"/>
<comment type="caution">
    <text evidence="2">The sequence shown here is derived from an EMBL/GenBank/DDBJ whole genome shotgun (WGS) entry which is preliminary data.</text>
</comment>
<protein>
    <recommendedName>
        <fullName evidence="1">LysM domain-containing protein</fullName>
    </recommendedName>
</protein>
<dbReference type="Pfam" id="PF01476">
    <property type="entry name" value="LysM"/>
    <property type="match status" value="1"/>
</dbReference>
<evidence type="ECO:0000259" key="1">
    <source>
        <dbReference type="PROSITE" id="PS51782"/>
    </source>
</evidence>
<dbReference type="PROSITE" id="PS51782">
    <property type="entry name" value="LYSM"/>
    <property type="match status" value="1"/>
</dbReference>
<dbReference type="CDD" id="cd00118">
    <property type="entry name" value="LysM"/>
    <property type="match status" value="1"/>
</dbReference>
<name>A0A2I0QYC7_9BACI</name>
<sequence>MHILLVAKKLQNNRERSMTMKIHVVKKNETLASVAEKYDITLDEILGMNQQISSPESLMAGMKLKVPNKEVQLEPVISSNSERNHSSEKETYNTSGKHFRQYAPEIREDEHVFLDKTIQPYDQATHEDWLHQSWYGQPGAYIPDNNSGNMPEDYVPYQLNYYYQPSEPYRGYYPYYYNPCTGTPYHY</sequence>